<protein>
    <submittedName>
        <fullName evidence="4">Short-chain dehydrogenase/reductase SDR</fullName>
    </submittedName>
</protein>
<evidence type="ECO:0000313" key="4">
    <source>
        <dbReference type="EMBL" id="EQD73044.1"/>
    </source>
</evidence>
<evidence type="ECO:0000256" key="1">
    <source>
        <dbReference type="ARBA" id="ARBA00006484"/>
    </source>
</evidence>
<dbReference type="SMART" id="SM00822">
    <property type="entry name" value="PKS_KR"/>
    <property type="match status" value="1"/>
</dbReference>
<dbReference type="CDD" id="cd05233">
    <property type="entry name" value="SDR_c"/>
    <property type="match status" value="1"/>
</dbReference>
<dbReference type="InterPro" id="IPR036291">
    <property type="entry name" value="NAD(P)-bd_dom_sf"/>
</dbReference>
<dbReference type="Gene3D" id="3.40.50.720">
    <property type="entry name" value="NAD(P)-binding Rossmann-like Domain"/>
    <property type="match status" value="1"/>
</dbReference>
<comment type="caution">
    <text evidence="4">The sequence shown here is derived from an EMBL/GenBank/DDBJ whole genome shotgun (WGS) entry which is preliminary data.</text>
</comment>
<organism evidence="4">
    <name type="scientific">mine drainage metagenome</name>
    <dbReference type="NCBI Taxonomy" id="410659"/>
    <lineage>
        <taxon>unclassified sequences</taxon>
        <taxon>metagenomes</taxon>
        <taxon>ecological metagenomes</taxon>
    </lineage>
</organism>
<dbReference type="PANTHER" id="PTHR42760">
    <property type="entry name" value="SHORT-CHAIN DEHYDROGENASES/REDUCTASES FAMILY MEMBER"/>
    <property type="match status" value="1"/>
</dbReference>
<evidence type="ECO:0000256" key="2">
    <source>
        <dbReference type="ARBA" id="ARBA00023002"/>
    </source>
</evidence>
<feature type="domain" description="Ketoreductase" evidence="3">
    <location>
        <begin position="2"/>
        <end position="183"/>
    </location>
</feature>
<dbReference type="Pfam" id="PF13561">
    <property type="entry name" value="adh_short_C2"/>
    <property type="match status" value="1"/>
</dbReference>
<dbReference type="PRINTS" id="PR00081">
    <property type="entry name" value="GDHRDH"/>
</dbReference>
<dbReference type="InterPro" id="IPR002347">
    <property type="entry name" value="SDR_fam"/>
</dbReference>
<comment type="similarity">
    <text evidence="1">Belongs to the short-chain dehydrogenases/reductases (SDR) family.</text>
</comment>
<reference evidence="4" key="2">
    <citation type="journal article" date="2014" name="ISME J.">
        <title>Microbial stratification in low pH oxic and suboxic macroscopic growths along an acid mine drainage.</title>
        <authorList>
            <person name="Mendez-Garcia C."/>
            <person name="Mesa V."/>
            <person name="Sprenger R.R."/>
            <person name="Richter M."/>
            <person name="Diez M.S."/>
            <person name="Solano J."/>
            <person name="Bargiela R."/>
            <person name="Golyshina O.V."/>
            <person name="Manteca A."/>
            <person name="Ramos J.L."/>
            <person name="Gallego J.R."/>
            <person name="Llorente I."/>
            <person name="Martins Dos Santos V.A."/>
            <person name="Jensen O.N."/>
            <person name="Pelaez A.I."/>
            <person name="Sanchez J."/>
            <person name="Ferrer M."/>
        </authorList>
    </citation>
    <scope>NUCLEOTIDE SEQUENCE</scope>
</reference>
<accession>T1CVC3</accession>
<dbReference type="FunFam" id="3.40.50.720:FF:000084">
    <property type="entry name" value="Short-chain dehydrogenase reductase"/>
    <property type="match status" value="1"/>
</dbReference>
<reference evidence="4" key="1">
    <citation type="submission" date="2013-08" db="EMBL/GenBank/DDBJ databases">
        <authorList>
            <person name="Mendez C."/>
            <person name="Richter M."/>
            <person name="Ferrer M."/>
            <person name="Sanchez J."/>
        </authorList>
    </citation>
    <scope>NUCLEOTIDE SEQUENCE</scope>
</reference>
<dbReference type="PRINTS" id="PR00080">
    <property type="entry name" value="SDRFAMILY"/>
</dbReference>
<feature type="non-terminal residue" evidence="4">
    <location>
        <position position="228"/>
    </location>
</feature>
<dbReference type="GO" id="GO:0016616">
    <property type="term" value="F:oxidoreductase activity, acting on the CH-OH group of donors, NAD or NADP as acceptor"/>
    <property type="evidence" value="ECO:0007669"/>
    <property type="project" value="TreeGrafter"/>
</dbReference>
<dbReference type="InterPro" id="IPR057326">
    <property type="entry name" value="KR_dom"/>
</dbReference>
<dbReference type="EMBL" id="AUZX01003749">
    <property type="protein sequence ID" value="EQD73044.1"/>
    <property type="molecule type" value="Genomic_DNA"/>
</dbReference>
<sequence>MVVTGAAGGIGSAIARALAAAGARLVVTDLDQAGLDSVVTELDGDGHISVSANLNDEDARQGLIAAASSGQGSLYGLVHAAGVLRRRASIDEVTEDDWDLQLDTNLKASFFLSRLAANVMIPHHEGRVILFSSQGWMTGGFGGSTVYAASKGGVVSMSRGLARTYGPHGITVNTIAPGQIRTPMLMTDLDPAVYERMTADTPLGFVGEPEDIAGTAVFLASSHARYIS</sequence>
<dbReference type="SUPFAM" id="SSF51735">
    <property type="entry name" value="NAD(P)-binding Rossmann-fold domains"/>
    <property type="match status" value="1"/>
</dbReference>
<name>T1CVC3_9ZZZZ</name>
<dbReference type="GO" id="GO:0006633">
    <property type="term" value="P:fatty acid biosynthetic process"/>
    <property type="evidence" value="ECO:0007669"/>
    <property type="project" value="TreeGrafter"/>
</dbReference>
<keyword evidence="2" id="KW-0560">Oxidoreductase</keyword>
<evidence type="ECO:0000259" key="3">
    <source>
        <dbReference type="SMART" id="SM00822"/>
    </source>
</evidence>
<dbReference type="GO" id="GO:0048038">
    <property type="term" value="F:quinone binding"/>
    <property type="evidence" value="ECO:0007669"/>
    <property type="project" value="TreeGrafter"/>
</dbReference>
<proteinExistence type="inferred from homology"/>
<dbReference type="AlphaFoldDB" id="T1CVC3"/>
<gene>
    <name evidence="4" type="ORF">B1A_05148</name>
</gene>
<dbReference type="PANTHER" id="PTHR42760:SF133">
    <property type="entry name" value="3-OXOACYL-[ACYL-CARRIER-PROTEIN] REDUCTASE"/>
    <property type="match status" value="1"/>
</dbReference>